<dbReference type="InParanoid" id="A0A1X7SVI9"/>
<sequence length="348" mass="39744">DFDIIGPYFTSLKTLESKFIYSCVMETVKLFYLHGLKTLLLVCDGASVNLTTLKATHGHFGVYPITCGDDHEPFKVSPKMLNPFDPPNHIHWIICPSHQLKNMINALFSSQQNGTKDFTLKGVKFGWETIVSLYKRDCERVSKGLTRMVPKMKEAYVIRDAWTKLNVAPAKIMQQDQVLMELSNYIQENPNADDVCSVSITLKFLEACQNFFENDPNFDHASSTQKSFLAWQNTVLKHYYIHFFTLAFDLLRIDMYGFKGFCEDFFNKYPGYFISPLCLFGSSIESLFSQYKYYAGGKLDSANNAICRASNLIQKTVCSHHSGVGYRDNEMSTAVLPLKKKIYGQKNK</sequence>
<dbReference type="OrthoDB" id="10064381at2759"/>
<accession>A0A1X7SVI9</accession>
<dbReference type="EnsemblMetazoa" id="Aqu2.1.06166_001">
    <property type="protein sequence ID" value="Aqu2.1.06166_001"/>
    <property type="gene ID" value="Aqu2.1.06166"/>
</dbReference>
<name>A0A1X7SVI9_AMPQE</name>
<organism evidence="1">
    <name type="scientific">Amphimedon queenslandica</name>
    <name type="common">Sponge</name>
    <dbReference type="NCBI Taxonomy" id="400682"/>
    <lineage>
        <taxon>Eukaryota</taxon>
        <taxon>Metazoa</taxon>
        <taxon>Porifera</taxon>
        <taxon>Demospongiae</taxon>
        <taxon>Heteroscleromorpha</taxon>
        <taxon>Haplosclerida</taxon>
        <taxon>Niphatidae</taxon>
        <taxon>Amphimedon</taxon>
    </lineage>
</organism>
<reference evidence="1" key="1">
    <citation type="submission" date="2017-05" db="UniProtKB">
        <authorList>
            <consortium name="EnsemblMetazoa"/>
        </authorList>
    </citation>
    <scope>IDENTIFICATION</scope>
</reference>
<dbReference type="AlphaFoldDB" id="A0A1X7SVI9"/>
<protein>
    <submittedName>
        <fullName evidence="1">Uncharacterized protein</fullName>
    </submittedName>
</protein>
<proteinExistence type="predicted"/>
<evidence type="ECO:0000313" key="1">
    <source>
        <dbReference type="EnsemblMetazoa" id="Aqu2.1.06166_001"/>
    </source>
</evidence>